<dbReference type="RefSeq" id="WP_190950564.1">
    <property type="nucleotide sequence ID" value="NZ_JACJTC010000013.1"/>
</dbReference>
<evidence type="ECO:0000313" key="2">
    <source>
        <dbReference type="EMBL" id="MBD2613221.1"/>
    </source>
</evidence>
<proteinExistence type="predicted"/>
<evidence type="ECO:0000313" key="3">
    <source>
        <dbReference type="Proteomes" id="UP000606396"/>
    </source>
</evidence>
<feature type="region of interest" description="Disordered" evidence="1">
    <location>
        <begin position="40"/>
        <end position="65"/>
    </location>
</feature>
<sequence length="65" mass="7203">MSGKVLVICHCECNEVERRNRKDSVITSLRYRYVPFSSLQDAKSERDATRSLLPRSGTGSALGGT</sequence>
<accession>A0ABR8HD56</accession>
<comment type="caution">
    <text evidence="2">The sequence shown here is derived from an EMBL/GenBank/DDBJ whole genome shotgun (WGS) entry which is preliminary data.</text>
</comment>
<name>A0ABR8HD56_NOSPU</name>
<evidence type="ECO:0000256" key="1">
    <source>
        <dbReference type="SAM" id="MobiDB-lite"/>
    </source>
</evidence>
<protein>
    <submittedName>
        <fullName evidence="2">Uncharacterized protein</fullName>
    </submittedName>
</protein>
<dbReference type="Proteomes" id="UP000606396">
    <property type="component" value="Unassembled WGS sequence"/>
</dbReference>
<dbReference type="EMBL" id="JACJTC010000013">
    <property type="protein sequence ID" value="MBD2613221.1"/>
    <property type="molecule type" value="Genomic_DNA"/>
</dbReference>
<keyword evidence="3" id="KW-1185">Reference proteome</keyword>
<gene>
    <name evidence="2" type="ORF">H6G94_18425</name>
</gene>
<reference evidence="2 3" key="1">
    <citation type="journal article" date="2020" name="ISME J.">
        <title>Comparative genomics reveals insights into cyanobacterial evolution and habitat adaptation.</title>
        <authorList>
            <person name="Chen M.Y."/>
            <person name="Teng W.K."/>
            <person name="Zhao L."/>
            <person name="Hu C.X."/>
            <person name="Zhou Y.K."/>
            <person name="Han B.P."/>
            <person name="Song L.R."/>
            <person name="Shu W.S."/>
        </authorList>
    </citation>
    <scope>NUCLEOTIDE SEQUENCE [LARGE SCALE GENOMIC DNA]</scope>
    <source>
        <strain evidence="2 3">FACHB-252</strain>
    </source>
</reference>
<organism evidence="2 3">
    <name type="scientific">Nostoc punctiforme FACHB-252</name>
    <dbReference type="NCBI Taxonomy" id="1357509"/>
    <lineage>
        <taxon>Bacteria</taxon>
        <taxon>Bacillati</taxon>
        <taxon>Cyanobacteriota</taxon>
        <taxon>Cyanophyceae</taxon>
        <taxon>Nostocales</taxon>
        <taxon>Nostocaceae</taxon>
        <taxon>Nostoc</taxon>
    </lineage>
</organism>